<dbReference type="GO" id="GO:0007165">
    <property type="term" value="P:signal transduction"/>
    <property type="evidence" value="ECO:0007669"/>
    <property type="project" value="UniProtKB-KW"/>
</dbReference>
<dbReference type="GO" id="GO:0006935">
    <property type="term" value="P:chemotaxis"/>
    <property type="evidence" value="ECO:0007669"/>
    <property type="project" value="UniProtKB-KW"/>
</dbReference>
<dbReference type="HOGENOM" id="CLU_446672_0_0_7"/>
<feature type="domain" description="Methyl-accepting transducer" evidence="5">
    <location>
        <begin position="346"/>
        <end position="568"/>
    </location>
</feature>
<evidence type="ECO:0000256" key="4">
    <source>
        <dbReference type="SAM" id="Phobius"/>
    </source>
</evidence>
<dbReference type="Gene3D" id="1.10.287.950">
    <property type="entry name" value="Methyl-accepting chemotaxis protein"/>
    <property type="match status" value="1"/>
</dbReference>
<dbReference type="AlphaFoldDB" id="K7Z8J8"/>
<evidence type="ECO:0000256" key="1">
    <source>
        <dbReference type="ARBA" id="ARBA00022500"/>
    </source>
</evidence>
<dbReference type="SUPFAM" id="SSF58104">
    <property type="entry name" value="Methyl-accepting chemotaxis protein (MCP) signaling domain"/>
    <property type="match status" value="1"/>
</dbReference>
<evidence type="ECO:0000256" key="3">
    <source>
        <dbReference type="PROSITE-ProRule" id="PRU00284"/>
    </source>
</evidence>
<comment type="similarity">
    <text evidence="2">Belongs to the methyl-accepting chemotaxis (MCP) protein family.</text>
</comment>
<dbReference type="EMBL" id="CP002930">
    <property type="protein sequence ID" value="AFY00769.1"/>
    <property type="molecule type" value="Genomic_DNA"/>
</dbReference>
<evidence type="ECO:0000313" key="6">
    <source>
        <dbReference type="EMBL" id="AFY00769.1"/>
    </source>
</evidence>
<sequence>MKRLPLNVRLFLNILAFSVPIIVLTYLMFESETIGIDFGRKESLGNQLQKPYEVLMQATVMAKLADSFKDPAYAPAELKELQAQLESKMKELGSILQFTEQELAARKRQGASLENLFHALSEERWDDAIASIKLGISHLGDTSNLILDPDLDSYYLMDITLLALPQMQDRIQNILGDRSLFVAEGALSEQAKIKAALYAAMLSESDLNRIVADSQTSLNEDGNFYGEMPSLQQNLPRTIAELQAKSEAFIAILNKVSRGDKVTEAEFTNLGTATLKQSFDTWDVVSSELGHLLDRRVTVMEDHRLKSLGMAGMALLLAILFSIVVGVSLSQSIRGILDSVLKLKTASKSTLEIGTHLNTMSRDVSASTTSQAASIEETAASIEEINSMVRITADSSREALALAQMTNSAAAKGEGALTTMLKSMGEISASSKCIVQTMAVIDDIAFQTNLLALNASVEAARAGEQGKGFAVVAEAVRSLAQKSALAAKEINDLVKNNVVVIEKGGQGADQSAASLREIIGYVQKLSQLINEIANATNEQGAGMAQISKAINDIELEAGRNQQGVATFQDSAEKLVHDSYQLDGIISILEREVLGGKKPPEITSKVPIVLVG</sequence>
<feature type="transmembrane region" description="Helical" evidence="4">
    <location>
        <begin position="6"/>
        <end position="29"/>
    </location>
</feature>
<protein>
    <submittedName>
        <fullName evidence="6">MCP, methyl-accepting chemotaxis protein</fullName>
    </submittedName>
</protein>
<dbReference type="PANTHER" id="PTHR43531">
    <property type="entry name" value="PROTEIN ICFG"/>
    <property type="match status" value="1"/>
</dbReference>
<dbReference type="Proteomes" id="UP000010074">
    <property type="component" value="Chromosome"/>
</dbReference>
<accession>K7Z8J8</accession>
<dbReference type="SMART" id="SM00283">
    <property type="entry name" value="MA"/>
    <property type="match status" value="1"/>
</dbReference>
<organism evidence="6 7">
    <name type="scientific">Bdellovibrio bacteriovorus str. Tiberius</name>
    <dbReference type="NCBI Taxonomy" id="1069642"/>
    <lineage>
        <taxon>Bacteria</taxon>
        <taxon>Pseudomonadati</taxon>
        <taxon>Bdellovibrionota</taxon>
        <taxon>Bdellovibrionia</taxon>
        <taxon>Bdellovibrionales</taxon>
        <taxon>Pseudobdellovibrionaceae</taxon>
        <taxon>Bdellovibrio</taxon>
    </lineage>
</organism>
<dbReference type="OrthoDB" id="5288115at2"/>
<keyword evidence="4" id="KW-0472">Membrane</keyword>
<feature type="transmembrane region" description="Helical" evidence="4">
    <location>
        <begin position="308"/>
        <end position="329"/>
    </location>
</feature>
<keyword evidence="4" id="KW-0812">Transmembrane</keyword>
<keyword evidence="3" id="KW-0807">Transducer</keyword>
<dbReference type="InterPro" id="IPR051310">
    <property type="entry name" value="MCP_chemotaxis"/>
</dbReference>
<proteinExistence type="inferred from homology"/>
<dbReference type="PANTHER" id="PTHR43531:SF11">
    <property type="entry name" value="METHYL-ACCEPTING CHEMOTAXIS PROTEIN 3"/>
    <property type="match status" value="1"/>
</dbReference>
<reference evidence="6 7" key="1">
    <citation type="journal article" date="2012" name="BMC Genomics">
        <title>Genome analysis of a simultaneously predatory and prey-independent, novel Bdellovibrio bacteriovorus from the River Tiber, supports in silico predictions of both ancient and recent lateral gene transfer from diverse bacteria.</title>
        <authorList>
            <person name="Hobley L."/>
            <person name="Lerner T.R."/>
            <person name="Williams L.E."/>
            <person name="Lambert C."/>
            <person name="Till R."/>
            <person name="Milner D.S."/>
            <person name="Basford S.M."/>
            <person name="Capeness M.J."/>
            <person name="Fenton A.K."/>
            <person name="Atterbury R.J."/>
            <person name="Harris M.A."/>
            <person name="Sockett R.E."/>
        </authorList>
    </citation>
    <scope>NUCLEOTIDE SEQUENCE [LARGE SCALE GENOMIC DNA]</scope>
    <source>
        <strain evidence="6 7">Tiberius</strain>
    </source>
</reference>
<dbReference type="RefSeq" id="WP_015090235.1">
    <property type="nucleotide sequence ID" value="NC_019567.1"/>
</dbReference>
<evidence type="ECO:0000256" key="2">
    <source>
        <dbReference type="ARBA" id="ARBA00029447"/>
    </source>
</evidence>
<gene>
    <name evidence="6" type="primary">mcp</name>
    <name evidence="6" type="ORF">Bdt_1069</name>
</gene>
<evidence type="ECO:0000259" key="5">
    <source>
        <dbReference type="PROSITE" id="PS50111"/>
    </source>
</evidence>
<keyword evidence="4" id="KW-1133">Transmembrane helix</keyword>
<keyword evidence="1" id="KW-0145">Chemotaxis</keyword>
<dbReference type="PROSITE" id="PS50111">
    <property type="entry name" value="CHEMOTAXIS_TRANSDUC_2"/>
    <property type="match status" value="1"/>
</dbReference>
<dbReference type="InterPro" id="IPR004089">
    <property type="entry name" value="MCPsignal_dom"/>
</dbReference>
<dbReference type="Pfam" id="PF00015">
    <property type="entry name" value="MCPsignal"/>
    <property type="match status" value="1"/>
</dbReference>
<dbReference type="PATRIC" id="fig|1069642.3.peg.1053"/>
<dbReference type="GO" id="GO:0005886">
    <property type="term" value="C:plasma membrane"/>
    <property type="evidence" value="ECO:0007669"/>
    <property type="project" value="TreeGrafter"/>
</dbReference>
<dbReference type="GO" id="GO:0004888">
    <property type="term" value="F:transmembrane signaling receptor activity"/>
    <property type="evidence" value="ECO:0007669"/>
    <property type="project" value="TreeGrafter"/>
</dbReference>
<dbReference type="KEGG" id="bbat:Bdt_1069"/>
<evidence type="ECO:0000313" key="7">
    <source>
        <dbReference type="Proteomes" id="UP000010074"/>
    </source>
</evidence>
<dbReference type="STRING" id="1069642.Bdt_1069"/>
<name>K7Z8J8_BDEBC</name>